<protein>
    <submittedName>
        <fullName evidence="1">Uncharacterized protein</fullName>
    </submittedName>
</protein>
<comment type="caution">
    <text evidence="1">The sequence shown here is derived from an EMBL/GenBank/DDBJ whole genome shotgun (WGS) entry which is preliminary data.</text>
</comment>
<dbReference type="Proteomes" id="UP001139028">
    <property type="component" value="Unassembled WGS sequence"/>
</dbReference>
<gene>
    <name evidence="1" type="ORF">MO867_01755</name>
</gene>
<reference evidence="1" key="1">
    <citation type="journal article" date="2022" name="Arch. Microbiol.">
        <title>Microbulbifer okhotskensis sp. nov., isolated from a deep bottom sediment of the Okhotsk Sea.</title>
        <authorList>
            <person name="Romanenko L."/>
            <person name="Kurilenko V."/>
            <person name="Otstavnykh N."/>
            <person name="Velansky P."/>
            <person name="Isaeva M."/>
            <person name="Mikhailov V."/>
        </authorList>
    </citation>
    <scope>NUCLEOTIDE SEQUENCE</scope>
    <source>
        <strain evidence="1">OS29</strain>
    </source>
</reference>
<dbReference type="AlphaFoldDB" id="A0A9X2EJY5"/>
<name>A0A9X2EJY5_9GAMM</name>
<organism evidence="1 2">
    <name type="scientific">Microbulbifer okhotskensis</name>
    <dbReference type="NCBI Taxonomy" id="2926617"/>
    <lineage>
        <taxon>Bacteria</taxon>
        <taxon>Pseudomonadati</taxon>
        <taxon>Pseudomonadota</taxon>
        <taxon>Gammaproteobacteria</taxon>
        <taxon>Cellvibrionales</taxon>
        <taxon>Microbulbiferaceae</taxon>
        <taxon>Microbulbifer</taxon>
    </lineage>
</organism>
<keyword evidence="2" id="KW-1185">Reference proteome</keyword>
<evidence type="ECO:0000313" key="1">
    <source>
        <dbReference type="EMBL" id="MCO1333054.1"/>
    </source>
</evidence>
<evidence type="ECO:0000313" key="2">
    <source>
        <dbReference type="Proteomes" id="UP001139028"/>
    </source>
</evidence>
<proteinExistence type="predicted"/>
<accession>A0A9X2EJY5</accession>
<sequence length="277" mass="32144">MKKIYLLALVVLVALMVLGLYGLDHYRKNKERQREQTAHLLTSCVNQGILTLFRLQANNWKEQPDFYIEEEKRLNAKIEALPAKILDDAPYENWNYAVKMCGKLTRNSNLQHVTIFHPLGDFASADITNVKALKDRGALRKRKKVINALYESSEAADRYMKDLRRDINTQLKAYRFSKQDREAVLQQISSEVLDYYQKGSFSKRQVDTYLERVSQFYKVMAENPKSYSARNGSLFFYKKGLREEVEGIYGAVMQGEGPFYANFKQILVHKQVQSSSL</sequence>
<dbReference type="RefSeq" id="WP_252464223.1">
    <property type="nucleotide sequence ID" value="NZ_JALBWM010000004.1"/>
</dbReference>
<dbReference type="EMBL" id="JALBWM010000004">
    <property type="protein sequence ID" value="MCO1333054.1"/>
    <property type="molecule type" value="Genomic_DNA"/>
</dbReference>